<evidence type="ECO:0000259" key="10">
    <source>
        <dbReference type="Pfam" id="PF24762"/>
    </source>
</evidence>
<dbReference type="Proteomes" id="UP001458880">
    <property type="component" value="Unassembled WGS sequence"/>
</dbReference>
<dbReference type="GO" id="GO:0036064">
    <property type="term" value="C:ciliary basal body"/>
    <property type="evidence" value="ECO:0007669"/>
    <property type="project" value="TreeGrafter"/>
</dbReference>
<dbReference type="InterPro" id="IPR056157">
    <property type="entry name" value="TPR_IFT80_172_dom"/>
</dbReference>
<sequence>MQFKYVANILDTQEIEYQVVALAWSPNNYKLAAATSERQIFLFDDNGEKRDHFSTKPADSEAGKKSYIIKGIAFNPDSTKLAVAQSDCIVFVYRIGEKWGEKKAICNKFLQSAPVTCVTWLLTGPIICGLSDGKVRALQIKSNKSQSLYASESFVISLCSNSKGTGFLSGHIDGNVIRFFITDDERSQDTQGRVLLHSVPPCALAWLQGQIFVGGCDKRIVFYSNQGKVLKQFDYSRDTTEHEFTVACGSPSGQAVVVGSFDRLRVYAWNPKMSIWEETAQKDIKNLYTVTALAWKRDGFRVAVSNLGGSILFFETVLRRSIWKDKYEITFVGPSQILIKHLQGEHENIIVSSNYGNEIEDIKVMGRDNYIVARTSDTIIIGDLVKNMISEVLWNNSGKHEKFYFDNPTVCLVFNAGELSLVEYGDNEVLCSVRTEFANPHLISVRLNERNSQTNNKKLAYLLDLKTVCIMDLISGIIISQINHESKIDWLELSETGHKLLFRDVKQRLMLVDVNTSEKKCIFSSVSFIQWVESSDVAVAQSGTTLAVWYNIDLPEHPTIMTVKGDVIDIIRNNGRTQVVAVDGNNTMNFELDEGLVEFGTAIHDNDYSRAVLFLETIGNSTEAEAMWHNLTNIALKQQDLFLIRRSYAGMGNISKVLFLQQTEEIGQKFSENTGDDMSKCPEVWARLAILNGDLDTAENIYLEQVDIESALTMYKRLHKWDAAIRLAKKSGYQNLSSLKDEHMKMLLNTGQFEKAGQVLEEEGNYEQAMSMYIKSNRLIRASNLLLQQPNLINDNTLVTTVLKNLLKQELFEAAAEIYKKLEKTELSMECYRKGKVWNKAVELARMISPDQVVSLEEEWGDHLVENKQMDAAISHYIEAGRTHKALDAAVAARQWKKAVHIIQVIDDDDSIRDYYNILGKHYASVKEYGIAETMYIKADMFKEAVEMYNETGQWDKAHNLASKYLEQSEVTSMYIKQAEELETSGKYREAERLYLSVDEADLAIAMYKRVEQYENMIRLVERFHPDLLPTTHLHLAQQMEMQGKYRAAEVHFLAVGDWKAATNMYRTLGMWEEAYRVAKQSGGSAAANQVAFLWAKTLPIDSAIKLLNKYGILEACVDYACETYQYEFAFQLCKNLQSKVNEVHYKYAMALEDDGKFAEAEAEFILAEKPREAVLMYTHGQNWINALRVAEAHEPSAVTDVLQAQAAQCFLDGQFAEFESLLLRAQIPELIVQKYKSSDMWVEALRVCRDYLPTLLPSLQADYSNSSHNKTSAMDLETLLSRANEWALAGQHKQAIDCLLQVNTNIAEPSIVRRALLRASDMVNKFLFGQDAVEMIKILSPRLIEIQEHTVAAQLYVSIDLMKDAIDTFILAEDWTKARKLAKELEPAYESYIESRYKDRLLTDGNIEQLADVDIIGALDLLVEQGQWTRCIEKAKSHSAPVLHKYVAIYASHLIKDKFTLEAMNLYIAHGVPAMPQNFNVYNQIALNIFSMPNTSGPDSYNLWAQLRQILYELNEGIDVAANIELQHKIHFRTLLLIAHFYSVRALCKQVPSLKNIAVKISVALLRYTDILPADKAFYEAGIDLRDEGRVSEAFVFLNHYLDICEAIEDGESQLVDHTDFGQTDFPSNIPLPEHLYLQDNIQDHDNVREWVLAISMDQNVDQTLPLDDRQIYESCLQHGDNPCLITGYPLGNQVVSFSKSTYEVNKDAWSKLNMAAKMYPDTNANSLITFMHQWLGIPTK</sequence>
<dbReference type="InterPro" id="IPR011990">
    <property type="entry name" value="TPR-like_helical_dom_sf"/>
</dbReference>
<keyword evidence="3" id="KW-0853">WD repeat</keyword>
<accession>A0AAW1KPF7</accession>
<dbReference type="InterPro" id="IPR036322">
    <property type="entry name" value="WD40_repeat_dom_sf"/>
</dbReference>
<name>A0AAW1KPF7_POPJA</name>
<evidence type="ECO:0008006" key="13">
    <source>
        <dbReference type="Google" id="ProtNLM"/>
    </source>
</evidence>
<dbReference type="Gene3D" id="2.130.10.10">
    <property type="entry name" value="YVTN repeat-like/Quinoprotein amine dehydrogenase"/>
    <property type="match status" value="2"/>
</dbReference>
<dbReference type="InterPro" id="IPR001680">
    <property type="entry name" value="WD40_rpt"/>
</dbReference>
<dbReference type="PANTHER" id="PTHR15722">
    <property type="entry name" value="IFT140/172-RELATED"/>
    <property type="match status" value="1"/>
</dbReference>
<evidence type="ECO:0000256" key="8">
    <source>
        <dbReference type="ARBA" id="ARBA00038130"/>
    </source>
</evidence>
<dbReference type="SUPFAM" id="SSF50978">
    <property type="entry name" value="WD40 repeat-like"/>
    <property type="match status" value="2"/>
</dbReference>
<keyword evidence="4" id="KW-0677">Repeat</keyword>
<dbReference type="InterPro" id="IPR015943">
    <property type="entry name" value="WD40/YVTN_repeat-like_dom_sf"/>
</dbReference>
<keyword evidence="7" id="KW-0966">Cell projection</keyword>
<evidence type="ECO:0000256" key="6">
    <source>
        <dbReference type="ARBA" id="ARBA00023069"/>
    </source>
</evidence>
<dbReference type="SMART" id="SM00320">
    <property type="entry name" value="WD40"/>
    <property type="match status" value="7"/>
</dbReference>
<dbReference type="SUPFAM" id="SSF48452">
    <property type="entry name" value="TPR-like"/>
    <property type="match status" value="1"/>
</dbReference>
<evidence type="ECO:0000256" key="2">
    <source>
        <dbReference type="ARBA" id="ARBA00022473"/>
    </source>
</evidence>
<protein>
    <recommendedName>
        <fullName evidence="13">Intraflagellar transport protein 172 homolog</fullName>
    </recommendedName>
</protein>
<evidence type="ECO:0000313" key="12">
    <source>
        <dbReference type="Proteomes" id="UP001458880"/>
    </source>
</evidence>
<keyword evidence="12" id="KW-1185">Reference proteome</keyword>
<organism evidence="11 12">
    <name type="scientific">Popillia japonica</name>
    <name type="common">Japanese beetle</name>
    <dbReference type="NCBI Taxonomy" id="7064"/>
    <lineage>
        <taxon>Eukaryota</taxon>
        <taxon>Metazoa</taxon>
        <taxon>Ecdysozoa</taxon>
        <taxon>Arthropoda</taxon>
        <taxon>Hexapoda</taxon>
        <taxon>Insecta</taxon>
        <taxon>Pterygota</taxon>
        <taxon>Neoptera</taxon>
        <taxon>Endopterygota</taxon>
        <taxon>Coleoptera</taxon>
        <taxon>Polyphaga</taxon>
        <taxon>Scarabaeiformia</taxon>
        <taxon>Scarabaeidae</taxon>
        <taxon>Rutelinae</taxon>
        <taxon>Popillia</taxon>
    </lineage>
</organism>
<keyword evidence="5" id="KW-0802">TPR repeat</keyword>
<feature type="domain" description="IF140/IFT172/WDR19 TPR" evidence="10">
    <location>
        <begin position="1033"/>
        <end position="1213"/>
    </location>
</feature>
<keyword evidence="6" id="KW-0969">Cilium</keyword>
<dbReference type="FunFam" id="1.25.40.470:FF:000013">
    <property type="entry name" value="intraflagellar transport protein 172 homolog"/>
    <property type="match status" value="1"/>
</dbReference>
<evidence type="ECO:0000256" key="7">
    <source>
        <dbReference type="ARBA" id="ARBA00023273"/>
    </source>
</evidence>
<comment type="caution">
    <text evidence="11">The sequence shown here is derived from an EMBL/GenBank/DDBJ whole genome shotgun (WGS) entry which is preliminary data.</text>
</comment>
<comment type="similarity">
    <text evidence="8">Belongs to the IFT172 family.</text>
</comment>
<evidence type="ECO:0000259" key="9">
    <source>
        <dbReference type="Pfam" id="PF23387"/>
    </source>
</evidence>
<proteinExistence type="inferred from homology"/>
<dbReference type="GO" id="GO:0030992">
    <property type="term" value="C:intraciliary transport particle B"/>
    <property type="evidence" value="ECO:0007669"/>
    <property type="project" value="TreeGrafter"/>
</dbReference>
<evidence type="ECO:0000256" key="5">
    <source>
        <dbReference type="ARBA" id="ARBA00022803"/>
    </source>
</evidence>
<feature type="domain" description="IFT80/172/WDR35 TPR" evidence="9">
    <location>
        <begin position="627"/>
        <end position="731"/>
    </location>
</feature>
<evidence type="ECO:0000313" key="11">
    <source>
        <dbReference type="EMBL" id="KAK9722136.1"/>
    </source>
</evidence>
<dbReference type="GO" id="GO:0005930">
    <property type="term" value="C:axoneme"/>
    <property type="evidence" value="ECO:0007669"/>
    <property type="project" value="TreeGrafter"/>
</dbReference>
<dbReference type="Gene3D" id="1.25.40.470">
    <property type="match status" value="2"/>
</dbReference>
<dbReference type="Pfam" id="PF23387">
    <property type="entry name" value="TPR_IFT80_172"/>
    <property type="match status" value="1"/>
</dbReference>
<dbReference type="EMBL" id="JASPKY010000191">
    <property type="protein sequence ID" value="KAK9722136.1"/>
    <property type="molecule type" value="Genomic_DNA"/>
</dbReference>
<dbReference type="PANTHER" id="PTHR15722:SF2">
    <property type="entry name" value="INTRAFLAGELLAR TRANSPORT PROTEIN 172 HOMOLOG"/>
    <property type="match status" value="1"/>
</dbReference>
<dbReference type="Pfam" id="PF24762">
    <property type="entry name" value="TPR_IF140-IFT172"/>
    <property type="match status" value="1"/>
</dbReference>
<evidence type="ECO:0000256" key="4">
    <source>
        <dbReference type="ARBA" id="ARBA00022737"/>
    </source>
</evidence>
<evidence type="ECO:0000256" key="1">
    <source>
        <dbReference type="ARBA" id="ARBA00004138"/>
    </source>
</evidence>
<keyword evidence="2" id="KW-0217">Developmental protein</keyword>
<gene>
    <name evidence="11" type="ORF">QE152_g19819</name>
</gene>
<dbReference type="InterPro" id="IPR056168">
    <property type="entry name" value="TPR_IF140/IFT172/WDR19"/>
</dbReference>
<evidence type="ECO:0000256" key="3">
    <source>
        <dbReference type="ARBA" id="ARBA00022574"/>
    </source>
</evidence>
<reference evidence="11 12" key="1">
    <citation type="journal article" date="2024" name="BMC Genomics">
        <title>De novo assembly and annotation of Popillia japonica's genome with initial clues to its potential as an invasive pest.</title>
        <authorList>
            <person name="Cucini C."/>
            <person name="Boschi S."/>
            <person name="Funari R."/>
            <person name="Cardaioli E."/>
            <person name="Iannotti N."/>
            <person name="Marturano G."/>
            <person name="Paoli F."/>
            <person name="Bruttini M."/>
            <person name="Carapelli A."/>
            <person name="Frati F."/>
            <person name="Nardi F."/>
        </authorList>
    </citation>
    <scope>NUCLEOTIDE SEQUENCE [LARGE SCALE GENOMIC DNA]</scope>
    <source>
        <strain evidence="11">DMR45628</strain>
    </source>
</reference>
<comment type="subcellular location">
    <subcellularLocation>
        <location evidence="1">Cell projection</location>
        <location evidence="1">Cilium</location>
    </subcellularLocation>
</comment>
<dbReference type="GO" id="GO:0042073">
    <property type="term" value="P:intraciliary transport"/>
    <property type="evidence" value="ECO:0007669"/>
    <property type="project" value="TreeGrafter"/>
</dbReference>